<dbReference type="Gene3D" id="3.20.20.140">
    <property type="entry name" value="Metal-dependent hydrolases"/>
    <property type="match status" value="1"/>
</dbReference>
<evidence type="ECO:0000256" key="1">
    <source>
        <dbReference type="ARBA" id="ARBA00022801"/>
    </source>
</evidence>
<dbReference type="Gene3D" id="2.30.40.10">
    <property type="entry name" value="Urease, subunit C, domain 1"/>
    <property type="match status" value="1"/>
</dbReference>
<keyword evidence="1" id="KW-0378">Hydrolase</keyword>
<accession>A0ABS8DCG9</accession>
<dbReference type="InterPro" id="IPR050287">
    <property type="entry name" value="MTA/SAH_deaminase"/>
</dbReference>
<evidence type="ECO:0000313" key="4">
    <source>
        <dbReference type="Proteomes" id="UP001299546"/>
    </source>
</evidence>
<dbReference type="PANTHER" id="PTHR43794:SF11">
    <property type="entry name" value="AMIDOHYDROLASE-RELATED DOMAIN-CONTAINING PROTEIN"/>
    <property type="match status" value="1"/>
</dbReference>
<dbReference type="SUPFAM" id="SSF51338">
    <property type="entry name" value="Composite domain of metallo-dependent hydrolases"/>
    <property type="match status" value="1"/>
</dbReference>
<comment type="caution">
    <text evidence="3">The sequence shown here is derived from an EMBL/GenBank/DDBJ whole genome shotgun (WGS) entry which is preliminary data.</text>
</comment>
<evidence type="ECO:0000259" key="2">
    <source>
        <dbReference type="Pfam" id="PF01979"/>
    </source>
</evidence>
<protein>
    <submittedName>
        <fullName evidence="3">Amidohydrolase</fullName>
    </submittedName>
</protein>
<organism evidence="3 4">
    <name type="scientific">Bariatricus massiliensis</name>
    <dbReference type="NCBI Taxonomy" id="1745713"/>
    <lineage>
        <taxon>Bacteria</taxon>
        <taxon>Bacillati</taxon>
        <taxon>Bacillota</taxon>
        <taxon>Clostridia</taxon>
        <taxon>Lachnospirales</taxon>
        <taxon>Lachnospiraceae</taxon>
        <taxon>Bariatricus</taxon>
    </lineage>
</organism>
<dbReference type="InterPro" id="IPR011059">
    <property type="entry name" value="Metal-dep_hydrolase_composite"/>
</dbReference>
<proteinExistence type="predicted"/>
<dbReference type="InterPro" id="IPR032466">
    <property type="entry name" value="Metal_Hydrolase"/>
</dbReference>
<dbReference type="CDD" id="cd01298">
    <property type="entry name" value="ATZ_TRZ_like"/>
    <property type="match status" value="1"/>
</dbReference>
<dbReference type="RefSeq" id="WP_066731754.1">
    <property type="nucleotide sequence ID" value="NZ_JAJCIQ010000001.1"/>
</dbReference>
<keyword evidence="4" id="KW-1185">Reference proteome</keyword>
<name>A0ABS8DCG9_9FIRM</name>
<dbReference type="InterPro" id="IPR006680">
    <property type="entry name" value="Amidohydro-rel"/>
</dbReference>
<reference evidence="3 4" key="1">
    <citation type="submission" date="2021-10" db="EMBL/GenBank/DDBJ databases">
        <title>Collection of gut derived symbiotic bacterial strains cultured from healthy donors.</title>
        <authorList>
            <person name="Lin H."/>
            <person name="Littmann E."/>
            <person name="Kohout C."/>
            <person name="Pamer E.G."/>
        </authorList>
    </citation>
    <scope>NUCLEOTIDE SEQUENCE [LARGE SCALE GENOMIC DNA]</scope>
    <source>
        <strain evidence="3 4">DFI.1.165</strain>
    </source>
</reference>
<sequence length="437" mass="48943">MRLRLYNARILTMEEARPVFTGEVHVEGSRITCVKPVPSEKAQTVSDMSGEGSLSSRREEWDREIDCEGNLLMPGFKNSHTHSPMTFLRSRADDMELSEWLNEVVFPAEACLNDEDVYWCSRLAFLEYLTSGTTAVFDMYFYREPVIKAARDVGYRVVFCGAANDFCESEQEMNRMFERLAGDELLRFQYGFHAEYTTSEPLLRRIAAAARARSAPVYTHCAETKAEVEECRQKTGMSPLAYLDSLGMFENGGGVFHMVHPDESDYEILKERGLYVITNPASNLKLGSGIAPVARMLEMGIPVALGTDGPASNNCLDMFREMFLATGLQKGIRHDARAVDAREVLKMATINGSYAMGIRDTDILAEGKAADMVLINLDRPNMQPLADITKNLVYSGSKENVKMTVVGGKILYEDGEFPGQDTREIYRKVKETANRIA</sequence>
<dbReference type="Proteomes" id="UP001299546">
    <property type="component" value="Unassembled WGS sequence"/>
</dbReference>
<dbReference type="PANTHER" id="PTHR43794">
    <property type="entry name" value="AMINOHYDROLASE SSNA-RELATED"/>
    <property type="match status" value="1"/>
</dbReference>
<evidence type="ECO:0000313" key="3">
    <source>
        <dbReference type="EMBL" id="MCB7385817.1"/>
    </source>
</evidence>
<dbReference type="Pfam" id="PF01979">
    <property type="entry name" value="Amidohydro_1"/>
    <property type="match status" value="1"/>
</dbReference>
<dbReference type="SUPFAM" id="SSF51556">
    <property type="entry name" value="Metallo-dependent hydrolases"/>
    <property type="match status" value="1"/>
</dbReference>
<dbReference type="EMBL" id="JAJCIS010000001">
    <property type="protein sequence ID" value="MCB7385817.1"/>
    <property type="molecule type" value="Genomic_DNA"/>
</dbReference>
<feature type="domain" description="Amidohydrolase-related" evidence="2">
    <location>
        <begin position="72"/>
        <end position="411"/>
    </location>
</feature>
<gene>
    <name evidence="3" type="ORF">LIZ65_00825</name>
</gene>